<proteinExistence type="predicted"/>
<gene>
    <name evidence="1" type="ORF">RISW2_07555</name>
</gene>
<dbReference type="OrthoDB" id="7831789at2"/>
<protein>
    <submittedName>
        <fullName evidence="1">Uncharacterized protein</fullName>
    </submittedName>
</protein>
<dbReference type="AlphaFoldDB" id="X7FD09"/>
<evidence type="ECO:0000313" key="2">
    <source>
        <dbReference type="Proteomes" id="UP000023430"/>
    </source>
</evidence>
<comment type="caution">
    <text evidence="1">The sequence shown here is derived from an EMBL/GenBank/DDBJ whole genome shotgun (WGS) entry which is preliminary data.</text>
</comment>
<dbReference type="Proteomes" id="UP000023430">
    <property type="component" value="Unassembled WGS sequence"/>
</dbReference>
<dbReference type="EMBL" id="JAME01000002">
    <property type="protein sequence ID" value="ETX30797.1"/>
    <property type="molecule type" value="Genomic_DNA"/>
</dbReference>
<dbReference type="eggNOG" id="ENOG503022G">
    <property type="taxonomic scope" value="Bacteria"/>
</dbReference>
<keyword evidence="2" id="KW-1185">Reference proteome</keyword>
<organism evidence="1 2">
    <name type="scientific">Roseivivax isoporae LMG 25204</name>
    <dbReference type="NCBI Taxonomy" id="1449351"/>
    <lineage>
        <taxon>Bacteria</taxon>
        <taxon>Pseudomonadati</taxon>
        <taxon>Pseudomonadota</taxon>
        <taxon>Alphaproteobacteria</taxon>
        <taxon>Rhodobacterales</taxon>
        <taxon>Roseobacteraceae</taxon>
        <taxon>Roseivivax</taxon>
    </lineage>
</organism>
<accession>X7FD09</accession>
<dbReference type="RefSeq" id="WP_043765647.1">
    <property type="nucleotide sequence ID" value="NZ_JAME01000002.1"/>
</dbReference>
<reference evidence="1 2" key="1">
    <citation type="submission" date="2014-01" db="EMBL/GenBank/DDBJ databases">
        <title>Roseivivax isoporae LMG 25204 Genome Sequencing.</title>
        <authorList>
            <person name="Lai Q."/>
            <person name="Li G."/>
            <person name="Shao Z."/>
        </authorList>
    </citation>
    <scope>NUCLEOTIDE SEQUENCE [LARGE SCALE GENOMIC DNA]</scope>
    <source>
        <strain evidence="1 2">LMG 25204</strain>
    </source>
</reference>
<sequence>MPHTFRPHAAIALTTADALRPRTFLRAVAEVLKRLDAESGAAPRASARHCAVVGDTLIVKLDLAADAAGTPRVAFHLAGRPGHPLPPKTRAVSVLAEIVMRALPLAEADHVEWLSPGVKLAPEEFRASQSYISPRRARTDAAALPATDESLASIERNLARMMEEQRTLFETRPAAAAPAEATRPQASPFPDLARGEAAPARQHAPAGFLASAMQALRGADLRLSALRWR</sequence>
<evidence type="ECO:0000313" key="1">
    <source>
        <dbReference type="EMBL" id="ETX30797.1"/>
    </source>
</evidence>
<name>X7FD09_9RHOB</name>